<evidence type="ECO:0000256" key="2">
    <source>
        <dbReference type="SAM" id="SignalP"/>
    </source>
</evidence>
<keyword evidence="2" id="KW-0732">Signal</keyword>
<protein>
    <submittedName>
        <fullName evidence="3">Hypp5056 protein</fullName>
    </submittedName>
</protein>
<dbReference type="Proteomes" id="UP000838412">
    <property type="component" value="Chromosome 9"/>
</dbReference>
<keyword evidence="4" id="KW-1185">Reference proteome</keyword>
<gene>
    <name evidence="3" type="primary">Hypp5056</name>
    <name evidence="3" type="ORF">BLAG_LOCUS24568</name>
</gene>
<dbReference type="AlphaFoldDB" id="A0A8K0F2Z3"/>
<evidence type="ECO:0000256" key="1">
    <source>
        <dbReference type="SAM" id="MobiDB-lite"/>
    </source>
</evidence>
<accession>A0A8K0F2Z3</accession>
<feature type="region of interest" description="Disordered" evidence="1">
    <location>
        <begin position="61"/>
        <end position="99"/>
    </location>
</feature>
<organism evidence="3 4">
    <name type="scientific">Branchiostoma lanceolatum</name>
    <name type="common">Common lancelet</name>
    <name type="synonym">Amphioxus lanceolatum</name>
    <dbReference type="NCBI Taxonomy" id="7740"/>
    <lineage>
        <taxon>Eukaryota</taxon>
        <taxon>Metazoa</taxon>
        <taxon>Chordata</taxon>
        <taxon>Cephalochordata</taxon>
        <taxon>Leptocardii</taxon>
        <taxon>Amphioxiformes</taxon>
        <taxon>Branchiostomatidae</taxon>
        <taxon>Branchiostoma</taxon>
    </lineage>
</organism>
<dbReference type="EMBL" id="OV696694">
    <property type="protein sequence ID" value="CAH1273144.1"/>
    <property type="molecule type" value="Genomic_DNA"/>
</dbReference>
<feature type="compositionally biased region" description="Acidic residues" evidence="1">
    <location>
        <begin position="67"/>
        <end position="79"/>
    </location>
</feature>
<sequence>MKGLPKLSALLVGLLLTGLGAAVQYDDFEDFLKVVETERGRGGPPTMPGARLKTRLQTAGMLQGPGWDDEDSDAETSGDDADRPQSRATGHSRNPVFRGDQPVRRVSCCDFGRLAGSGGYHCNPDFYKPQIWFRLRNQFEMKQEMTGKRRGRKSGRLPLTSQFRKCMNGKRMAKNAFHKCCKDARMETMQTQMHKIQWYI</sequence>
<evidence type="ECO:0000313" key="4">
    <source>
        <dbReference type="Proteomes" id="UP000838412"/>
    </source>
</evidence>
<name>A0A8K0F2Z3_BRALA</name>
<feature type="chain" id="PRO_5035455983" evidence="2">
    <location>
        <begin position="23"/>
        <end position="200"/>
    </location>
</feature>
<dbReference type="OrthoDB" id="10031160at2759"/>
<feature type="signal peptide" evidence="2">
    <location>
        <begin position="1"/>
        <end position="22"/>
    </location>
</feature>
<proteinExistence type="predicted"/>
<evidence type="ECO:0000313" key="3">
    <source>
        <dbReference type="EMBL" id="CAH1273144.1"/>
    </source>
</evidence>
<reference evidence="3" key="1">
    <citation type="submission" date="2022-01" db="EMBL/GenBank/DDBJ databases">
        <authorList>
            <person name="Braso-Vives M."/>
        </authorList>
    </citation>
    <scope>NUCLEOTIDE SEQUENCE</scope>
</reference>